<dbReference type="RefSeq" id="WP_354011485.1">
    <property type="nucleotide sequence ID" value="NZ_JBEWTA010000002.1"/>
</dbReference>
<keyword evidence="2" id="KW-1185">Reference proteome</keyword>
<sequence length="128" mass="14425">MSVAATNWAWNQGLSGNLLNVLLYLADRAGDNGLSWHGREKIADKCGISVRTVSRLIARLEAKNLVARYRRYKQRSDDDETKVQTSNVVVVMFEGREEDDSGMTNEDLRYSKNKDVVVVTSDTPPCHH</sequence>
<dbReference type="InterPro" id="IPR036388">
    <property type="entry name" value="WH-like_DNA-bd_sf"/>
</dbReference>
<evidence type="ECO:0000313" key="2">
    <source>
        <dbReference type="Proteomes" id="UP001549366"/>
    </source>
</evidence>
<name>A0ABV2SP51_9GAMM</name>
<keyword evidence="1" id="KW-0238">DNA-binding</keyword>
<reference evidence="1 2" key="1">
    <citation type="submission" date="2024-06" db="EMBL/GenBank/DDBJ databases">
        <title>Genomic Encyclopedia of Type Strains, Phase V (KMG-V): Genome sequencing to study the core and pangenomes of soil and plant-associated prokaryotes.</title>
        <authorList>
            <person name="Whitman W."/>
        </authorList>
    </citation>
    <scope>NUCLEOTIDE SEQUENCE [LARGE SCALE GENOMIC DNA]</scope>
    <source>
        <strain evidence="1 2">NE40</strain>
    </source>
</reference>
<accession>A0ABV2SP51</accession>
<protein>
    <submittedName>
        <fullName evidence="1">DNA-binding Lrp family transcriptional regulator</fullName>
    </submittedName>
</protein>
<evidence type="ECO:0000313" key="1">
    <source>
        <dbReference type="EMBL" id="MET4759540.1"/>
    </source>
</evidence>
<organism evidence="1 2">
    <name type="scientific">Endozoicomonas lisbonensis</name>
    <dbReference type="NCBI Taxonomy" id="3120522"/>
    <lineage>
        <taxon>Bacteria</taxon>
        <taxon>Pseudomonadati</taxon>
        <taxon>Pseudomonadota</taxon>
        <taxon>Gammaproteobacteria</taxon>
        <taxon>Oceanospirillales</taxon>
        <taxon>Endozoicomonadaceae</taxon>
        <taxon>Endozoicomonas</taxon>
    </lineage>
</organism>
<dbReference type="EMBL" id="JBEWTB010000003">
    <property type="protein sequence ID" value="MET4759540.1"/>
    <property type="molecule type" value="Genomic_DNA"/>
</dbReference>
<dbReference type="Proteomes" id="UP001549366">
    <property type="component" value="Unassembled WGS sequence"/>
</dbReference>
<comment type="caution">
    <text evidence="1">The sequence shown here is derived from an EMBL/GenBank/DDBJ whole genome shotgun (WGS) entry which is preliminary data.</text>
</comment>
<proteinExistence type="predicted"/>
<dbReference type="GO" id="GO:0003677">
    <property type="term" value="F:DNA binding"/>
    <property type="evidence" value="ECO:0007669"/>
    <property type="project" value="UniProtKB-KW"/>
</dbReference>
<dbReference type="InterPro" id="IPR036390">
    <property type="entry name" value="WH_DNA-bd_sf"/>
</dbReference>
<gene>
    <name evidence="1" type="ORF">V5J35_004859</name>
</gene>
<dbReference type="Pfam" id="PF13730">
    <property type="entry name" value="HTH_36"/>
    <property type="match status" value="1"/>
</dbReference>
<dbReference type="SUPFAM" id="SSF46785">
    <property type="entry name" value="Winged helix' DNA-binding domain"/>
    <property type="match status" value="1"/>
</dbReference>
<dbReference type="Gene3D" id="1.10.10.10">
    <property type="entry name" value="Winged helix-like DNA-binding domain superfamily/Winged helix DNA-binding domain"/>
    <property type="match status" value="1"/>
</dbReference>